<dbReference type="RefSeq" id="WP_226371332.1">
    <property type="nucleotide sequence ID" value="NZ_JAGIKX010000021.1"/>
</dbReference>
<dbReference type="InterPro" id="IPR005119">
    <property type="entry name" value="LysR_subst-bd"/>
</dbReference>
<proteinExistence type="inferred from homology"/>
<dbReference type="PANTHER" id="PTHR30346:SF28">
    <property type="entry name" value="HTH-TYPE TRANSCRIPTIONAL REGULATOR CYNR"/>
    <property type="match status" value="1"/>
</dbReference>
<dbReference type="SUPFAM" id="SSF53850">
    <property type="entry name" value="Periplasmic binding protein-like II"/>
    <property type="match status" value="1"/>
</dbReference>
<comment type="caution">
    <text evidence="6">The sequence shown here is derived from an EMBL/GenBank/DDBJ whole genome shotgun (WGS) entry which is preliminary data.</text>
</comment>
<keyword evidence="7" id="KW-1185">Reference proteome</keyword>
<dbReference type="InterPro" id="IPR036390">
    <property type="entry name" value="WH_DNA-bd_sf"/>
</dbReference>
<evidence type="ECO:0000313" key="7">
    <source>
        <dbReference type="Proteomes" id="UP001519294"/>
    </source>
</evidence>
<dbReference type="Pfam" id="PF00126">
    <property type="entry name" value="HTH_1"/>
    <property type="match status" value="1"/>
</dbReference>
<accession>A0ABS4S9W7</accession>
<protein>
    <submittedName>
        <fullName evidence="6">DNA-binding transcriptional LysR family regulator</fullName>
    </submittedName>
</protein>
<dbReference type="PRINTS" id="PR00039">
    <property type="entry name" value="HTHLYSR"/>
</dbReference>
<evidence type="ECO:0000256" key="1">
    <source>
        <dbReference type="ARBA" id="ARBA00009437"/>
    </source>
</evidence>
<dbReference type="PANTHER" id="PTHR30346">
    <property type="entry name" value="TRANSCRIPTIONAL DUAL REGULATOR HCAR-RELATED"/>
    <property type="match status" value="1"/>
</dbReference>
<dbReference type="EMBL" id="JAGIKX010000021">
    <property type="protein sequence ID" value="MBP2258204.1"/>
    <property type="molecule type" value="Genomic_DNA"/>
</dbReference>
<organism evidence="6 7">
    <name type="scientific">Virgibacillus alimentarius</name>
    <dbReference type="NCBI Taxonomy" id="698769"/>
    <lineage>
        <taxon>Bacteria</taxon>
        <taxon>Bacillati</taxon>
        <taxon>Bacillota</taxon>
        <taxon>Bacilli</taxon>
        <taxon>Bacillales</taxon>
        <taxon>Bacillaceae</taxon>
        <taxon>Virgibacillus</taxon>
    </lineage>
</organism>
<evidence type="ECO:0000313" key="6">
    <source>
        <dbReference type="EMBL" id="MBP2258204.1"/>
    </source>
</evidence>
<dbReference type="GO" id="GO:0003677">
    <property type="term" value="F:DNA binding"/>
    <property type="evidence" value="ECO:0007669"/>
    <property type="project" value="UniProtKB-KW"/>
</dbReference>
<dbReference type="InterPro" id="IPR000847">
    <property type="entry name" value="LysR_HTH_N"/>
</dbReference>
<dbReference type="Gene3D" id="1.10.10.10">
    <property type="entry name" value="Winged helix-like DNA-binding domain superfamily/Winged helix DNA-binding domain"/>
    <property type="match status" value="1"/>
</dbReference>
<evidence type="ECO:0000256" key="2">
    <source>
        <dbReference type="ARBA" id="ARBA00023015"/>
    </source>
</evidence>
<evidence type="ECO:0000256" key="3">
    <source>
        <dbReference type="ARBA" id="ARBA00023125"/>
    </source>
</evidence>
<keyword evidence="2" id="KW-0805">Transcription regulation</keyword>
<dbReference type="InterPro" id="IPR036388">
    <property type="entry name" value="WH-like_DNA-bd_sf"/>
</dbReference>
<feature type="domain" description="HTH lysR-type" evidence="5">
    <location>
        <begin position="1"/>
        <end position="58"/>
    </location>
</feature>
<gene>
    <name evidence="6" type="ORF">J2Z81_002175</name>
</gene>
<reference evidence="6 7" key="1">
    <citation type="submission" date="2021-03" db="EMBL/GenBank/DDBJ databases">
        <title>Genomic Encyclopedia of Type Strains, Phase IV (KMG-IV): sequencing the most valuable type-strain genomes for metagenomic binning, comparative biology and taxonomic classification.</title>
        <authorList>
            <person name="Goeker M."/>
        </authorList>
    </citation>
    <scope>NUCLEOTIDE SEQUENCE [LARGE SCALE GENOMIC DNA]</scope>
    <source>
        <strain evidence="6 7">DSM 25790</strain>
    </source>
</reference>
<keyword evidence="3 6" id="KW-0238">DNA-binding</keyword>
<comment type="similarity">
    <text evidence="1">Belongs to the LysR transcriptional regulatory family.</text>
</comment>
<dbReference type="Pfam" id="PF03466">
    <property type="entry name" value="LysR_substrate"/>
    <property type="match status" value="1"/>
</dbReference>
<evidence type="ECO:0000259" key="5">
    <source>
        <dbReference type="PROSITE" id="PS50931"/>
    </source>
</evidence>
<dbReference type="Gene3D" id="3.40.190.290">
    <property type="match status" value="1"/>
</dbReference>
<name>A0ABS4S9W7_9BACI</name>
<keyword evidence="4" id="KW-0804">Transcription</keyword>
<dbReference type="CDD" id="cd05466">
    <property type="entry name" value="PBP2_LTTR_substrate"/>
    <property type="match status" value="1"/>
</dbReference>
<evidence type="ECO:0000256" key="4">
    <source>
        <dbReference type="ARBA" id="ARBA00023163"/>
    </source>
</evidence>
<dbReference type="SUPFAM" id="SSF46785">
    <property type="entry name" value="Winged helix' DNA-binding domain"/>
    <property type="match status" value="1"/>
</dbReference>
<dbReference type="PROSITE" id="PS50931">
    <property type="entry name" value="HTH_LYSR"/>
    <property type="match status" value="1"/>
</dbReference>
<sequence>MDIRQLRYFYTIANEGQITRAAKRLHMAQPPLSQSLKALESELGVTLLERNGRKMELTEAGMVLYKKTEGIFQHFDETITEVKETGEGLRGKLSIGCVKSCFSYVPPRMHLFLKKYPKVTFELREGDSYRLAELLNDRHIDLAIVRLPLEMKAFSHFLLPDEEYVAVLPKQWGNGTSGKSISITDLADIPLLLLHRISGVGQYEIVINKFEKYGLTPNVVCECPDADMLLELVNEGIGATVIPESALSRLHLQEAKVMQIKEAELISRSAVIWAKDRYLSKSATRFIELFQSKEHTLQLH</sequence>
<dbReference type="Proteomes" id="UP001519294">
    <property type="component" value="Unassembled WGS sequence"/>
</dbReference>